<dbReference type="Pfam" id="PF03544">
    <property type="entry name" value="TonB_C"/>
    <property type="match status" value="1"/>
</dbReference>
<reference evidence="4 5" key="1">
    <citation type="submission" date="2020-01" db="EMBL/GenBank/DDBJ databases">
        <title>The draft genome sequence of Corallococcus exiguus DSM 14696.</title>
        <authorList>
            <person name="Zhang X."/>
            <person name="Zhu H."/>
        </authorList>
    </citation>
    <scope>NUCLEOTIDE SEQUENCE [LARGE SCALE GENOMIC DNA]</scope>
    <source>
        <strain evidence="4 5">DSM 14696</strain>
    </source>
</reference>
<dbReference type="AlphaFoldDB" id="A0A7X4YEC4"/>
<dbReference type="SUPFAM" id="SSF74653">
    <property type="entry name" value="TolA/TonB C-terminal domain"/>
    <property type="match status" value="1"/>
</dbReference>
<organism evidence="4 5">
    <name type="scientific">Corallococcus exiguus</name>
    <dbReference type="NCBI Taxonomy" id="83462"/>
    <lineage>
        <taxon>Bacteria</taxon>
        <taxon>Pseudomonadati</taxon>
        <taxon>Myxococcota</taxon>
        <taxon>Myxococcia</taxon>
        <taxon>Myxococcales</taxon>
        <taxon>Cystobacterineae</taxon>
        <taxon>Myxococcaceae</taxon>
        <taxon>Corallococcus</taxon>
    </lineage>
</organism>
<feature type="signal peptide" evidence="2">
    <location>
        <begin position="1"/>
        <end position="20"/>
    </location>
</feature>
<name>A0A7X4YEC4_9BACT</name>
<dbReference type="EMBL" id="JAAAPK010000007">
    <property type="protein sequence ID" value="NBC43144.1"/>
    <property type="molecule type" value="Genomic_DNA"/>
</dbReference>
<sequence length="363" mass="39763">MRWSWLFLSLLLGFTGCAHSGVPTLPASHGHLMSAMEDVQSKRGLPSTGLWDLAIGDEVAPRPAPKLDPAQAPLVFEKAVKTLRGTPGEEAVLSAFRDISAACAAEFAEACTFTSGAFTRPEPSSPAAFTYPEAFLRQGAFAFMVFQCRIGTDGQVRDCTVVEGARLPGIEQNLAALQLARYRPATISGHPVSVEYTFNVRFVPQGITLNRHQELDWARLRVRQNPESRSAWLNLARELAKHAPEDPLYPQAVTRAWFLAPRSGWAASEAAWQLVQSGQYAPALSAVRPFVRRSHNPYVLETAAAAQFGLKQCTAALAEQQKAVELLPAEWPAPERERFQRKLQDYQSACAPPKSVSAATDPR</sequence>
<proteinExistence type="predicted"/>
<evidence type="ECO:0000259" key="3">
    <source>
        <dbReference type="Pfam" id="PF03544"/>
    </source>
</evidence>
<protein>
    <recommendedName>
        <fullName evidence="3">TonB C-terminal domain-containing protein</fullName>
    </recommendedName>
</protein>
<feature type="region of interest" description="Disordered" evidence="1">
    <location>
        <begin position="344"/>
        <end position="363"/>
    </location>
</feature>
<keyword evidence="2" id="KW-0732">Signal</keyword>
<gene>
    <name evidence="4" type="ORF">GTZ93_25395</name>
</gene>
<evidence type="ECO:0000313" key="5">
    <source>
        <dbReference type="Proteomes" id="UP000537825"/>
    </source>
</evidence>
<dbReference type="GO" id="GO:0055085">
    <property type="term" value="P:transmembrane transport"/>
    <property type="evidence" value="ECO:0007669"/>
    <property type="project" value="InterPro"/>
</dbReference>
<evidence type="ECO:0000256" key="1">
    <source>
        <dbReference type="SAM" id="MobiDB-lite"/>
    </source>
</evidence>
<dbReference type="Proteomes" id="UP000537825">
    <property type="component" value="Unassembled WGS sequence"/>
</dbReference>
<dbReference type="Gene3D" id="3.30.1150.10">
    <property type="match status" value="1"/>
</dbReference>
<dbReference type="PROSITE" id="PS51257">
    <property type="entry name" value="PROKAR_LIPOPROTEIN"/>
    <property type="match status" value="1"/>
</dbReference>
<keyword evidence="5" id="KW-1185">Reference proteome</keyword>
<evidence type="ECO:0000256" key="2">
    <source>
        <dbReference type="SAM" id="SignalP"/>
    </source>
</evidence>
<comment type="caution">
    <text evidence="4">The sequence shown here is derived from an EMBL/GenBank/DDBJ whole genome shotgun (WGS) entry which is preliminary data.</text>
</comment>
<accession>A0A7X4YEC4</accession>
<feature type="chain" id="PRO_5031302292" description="TonB C-terminal domain-containing protein" evidence="2">
    <location>
        <begin position="21"/>
        <end position="363"/>
    </location>
</feature>
<dbReference type="InterPro" id="IPR037682">
    <property type="entry name" value="TonB_C"/>
</dbReference>
<dbReference type="RefSeq" id="WP_139915944.1">
    <property type="nucleotide sequence ID" value="NZ_CBCSLE010000064.1"/>
</dbReference>
<evidence type="ECO:0000313" key="4">
    <source>
        <dbReference type="EMBL" id="NBC43144.1"/>
    </source>
</evidence>
<feature type="domain" description="TonB C-terminal" evidence="3">
    <location>
        <begin position="129"/>
        <end position="203"/>
    </location>
</feature>